<dbReference type="AlphaFoldDB" id="A0A1I4UZR6"/>
<dbReference type="STRING" id="83765.SAMN05660284_00054"/>
<sequence>MLGEQVTKIPVVAKGLIDTTVLLETTLFIPPGSGPFPIVVMNHGKASGNNVFQARSRPLHIVLEFLRRGYVVVVPNRRGFSESEGSQPTGMGCGLQYESGLDNADDVIGVLDWVVKQSWADKNSILVMGQSHGGLTTLALGARGYPGVKGLVNFAGVLRGSNCNWEPGMISAMSRYGRTSNPPSLWFYGANDSYTGPELAQRFMDAYTKAGGRARLVAFGVFGQDAHGMSGSAEGVKIWLPDVEAFLRQIGLPAKIVNPIPDSVIRHGINIPPPSGFARLEDSAAVPYLEEVGRKGYAAFLKRVSPRAFSISSSGGWGWASGTNAASRSIDFCLKKSNGAPCQLYAVDDEVVWSAGRDGGASR</sequence>
<keyword evidence="1 3" id="KW-0378">Hydrolase</keyword>
<organism evidence="3 4">
    <name type="scientific">Formivibrio citricus</name>
    <dbReference type="NCBI Taxonomy" id="83765"/>
    <lineage>
        <taxon>Bacteria</taxon>
        <taxon>Pseudomonadati</taxon>
        <taxon>Pseudomonadota</taxon>
        <taxon>Betaproteobacteria</taxon>
        <taxon>Neisseriales</taxon>
        <taxon>Chitinibacteraceae</taxon>
        <taxon>Formivibrio</taxon>
    </lineage>
</organism>
<evidence type="ECO:0000256" key="1">
    <source>
        <dbReference type="ARBA" id="ARBA00022801"/>
    </source>
</evidence>
<gene>
    <name evidence="3" type="ORF">SAMN05660284_00054</name>
</gene>
<feature type="domain" description="Xaa-Pro dipeptidyl-peptidase-like" evidence="2">
    <location>
        <begin position="21"/>
        <end position="172"/>
    </location>
</feature>
<dbReference type="GO" id="GO:0052689">
    <property type="term" value="F:carboxylic ester hydrolase activity"/>
    <property type="evidence" value="ECO:0007669"/>
    <property type="project" value="UniProtKB-ARBA"/>
</dbReference>
<dbReference type="InterPro" id="IPR050261">
    <property type="entry name" value="FrsA_esterase"/>
</dbReference>
<dbReference type="PANTHER" id="PTHR22946:SF9">
    <property type="entry name" value="POLYKETIDE TRANSFERASE AF380"/>
    <property type="match status" value="1"/>
</dbReference>
<evidence type="ECO:0000313" key="3">
    <source>
        <dbReference type="EMBL" id="SFM94406.1"/>
    </source>
</evidence>
<name>A0A1I4UZR6_9NEIS</name>
<dbReference type="Pfam" id="PF02129">
    <property type="entry name" value="Peptidase_S15"/>
    <property type="match status" value="1"/>
</dbReference>
<evidence type="ECO:0000313" key="4">
    <source>
        <dbReference type="Proteomes" id="UP000242869"/>
    </source>
</evidence>
<reference evidence="4" key="1">
    <citation type="submission" date="2016-10" db="EMBL/GenBank/DDBJ databases">
        <authorList>
            <person name="Varghese N."/>
            <person name="Submissions S."/>
        </authorList>
    </citation>
    <scope>NUCLEOTIDE SEQUENCE [LARGE SCALE GENOMIC DNA]</scope>
    <source>
        <strain evidence="4">DSM 6150</strain>
    </source>
</reference>
<proteinExistence type="predicted"/>
<dbReference type="SUPFAM" id="SSF53474">
    <property type="entry name" value="alpha/beta-Hydrolases"/>
    <property type="match status" value="1"/>
</dbReference>
<keyword evidence="4" id="KW-1185">Reference proteome</keyword>
<dbReference type="Proteomes" id="UP000242869">
    <property type="component" value="Unassembled WGS sequence"/>
</dbReference>
<dbReference type="Gene3D" id="3.40.50.1820">
    <property type="entry name" value="alpha/beta hydrolase"/>
    <property type="match status" value="1"/>
</dbReference>
<dbReference type="PANTHER" id="PTHR22946">
    <property type="entry name" value="DIENELACTONE HYDROLASE DOMAIN-CONTAINING PROTEIN-RELATED"/>
    <property type="match status" value="1"/>
</dbReference>
<protein>
    <submittedName>
        <fullName evidence="3">Dienelactone hydrolase</fullName>
    </submittedName>
</protein>
<evidence type="ECO:0000259" key="2">
    <source>
        <dbReference type="Pfam" id="PF02129"/>
    </source>
</evidence>
<dbReference type="InterPro" id="IPR029058">
    <property type="entry name" value="AB_hydrolase_fold"/>
</dbReference>
<dbReference type="EMBL" id="FOVE01000001">
    <property type="protein sequence ID" value="SFM94406.1"/>
    <property type="molecule type" value="Genomic_DNA"/>
</dbReference>
<dbReference type="InterPro" id="IPR000383">
    <property type="entry name" value="Xaa-Pro-like_dom"/>
</dbReference>
<accession>A0A1I4UZR6</accession>